<dbReference type="Proteomes" id="UP001255416">
    <property type="component" value="Unassembled WGS sequence"/>
</dbReference>
<sequence>MNHAIDRIGEVTETWTSVAQLMADTRWVLTMRLLGLSGAWSMPEGESQTMIGEKIPAFTEAALSGTFAMMSGGSLDRVFRESLEPISSKARANRERLFGRGPLVFGRTVAWN</sequence>
<comment type="caution">
    <text evidence="1">The sequence shown here is derived from an EMBL/GenBank/DDBJ whole genome shotgun (WGS) entry which is preliminary data.</text>
</comment>
<evidence type="ECO:0000313" key="1">
    <source>
        <dbReference type="EMBL" id="MDU9004869.1"/>
    </source>
</evidence>
<dbReference type="RefSeq" id="WP_316777195.1">
    <property type="nucleotide sequence ID" value="NZ_JASMWN010000010.1"/>
</dbReference>
<accession>A0ABU3VFC1</accession>
<organism evidence="1 2">
    <name type="scientific">Sedimentitalea todarodis</name>
    <dbReference type="NCBI Taxonomy" id="1631240"/>
    <lineage>
        <taxon>Bacteria</taxon>
        <taxon>Pseudomonadati</taxon>
        <taxon>Pseudomonadota</taxon>
        <taxon>Alphaproteobacteria</taxon>
        <taxon>Rhodobacterales</taxon>
        <taxon>Paracoccaceae</taxon>
        <taxon>Sedimentitalea</taxon>
    </lineage>
</organism>
<evidence type="ECO:0000313" key="2">
    <source>
        <dbReference type="Proteomes" id="UP001255416"/>
    </source>
</evidence>
<reference evidence="2" key="1">
    <citation type="submission" date="2023-05" db="EMBL/GenBank/DDBJ databases">
        <title>Sedimentitalea sp. nov. JM2-8.</title>
        <authorList>
            <person name="Huang J."/>
        </authorList>
    </citation>
    <scope>NUCLEOTIDE SEQUENCE [LARGE SCALE GENOMIC DNA]</scope>
    <source>
        <strain evidence="2">KHS03</strain>
    </source>
</reference>
<proteinExistence type="predicted"/>
<gene>
    <name evidence="1" type="ORF">QO231_13520</name>
</gene>
<keyword evidence="2" id="KW-1185">Reference proteome</keyword>
<dbReference type="EMBL" id="JASMWN010000010">
    <property type="protein sequence ID" value="MDU9004869.1"/>
    <property type="molecule type" value="Genomic_DNA"/>
</dbReference>
<name>A0ABU3VFC1_9RHOB</name>
<protein>
    <submittedName>
        <fullName evidence="1">Antifreeze protein</fullName>
    </submittedName>
</protein>